<sequence>MREKYVRFCVSLPKDLLEELDRRTVLRGYSSRSELVRDLIREMLIEDMWEREEEDVVGVLTIVYDHHDIRLVSRMLDVQHKYHVNVLCNTHVHLDHRNCLETMIIKGKASQIEGLSTQLAGMRGVKFAKLVKAGKPEK</sequence>
<evidence type="ECO:0000313" key="10">
    <source>
        <dbReference type="EMBL" id="ADC90153.1"/>
    </source>
</evidence>
<evidence type="ECO:0000256" key="3">
    <source>
        <dbReference type="ARBA" id="ARBA00022723"/>
    </source>
</evidence>
<dbReference type="RefSeq" id="WP_012992559.1">
    <property type="nucleotide sequence ID" value="NC_013894.1"/>
</dbReference>
<keyword evidence="4 7" id="KW-0805">Transcription regulation</keyword>
<organism evidence="10 11">
    <name type="scientific">Thermocrinis albus (strain DSM 14484 / JCM 11386 / HI 11/12)</name>
    <dbReference type="NCBI Taxonomy" id="638303"/>
    <lineage>
        <taxon>Bacteria</taxon>
        <taxon>Pseudomonadati</taxon>
        <taxon>Aquificota</taxon>
        <taxon>Aquificia</taxon>
        <taxon>Aquificales</taxon>
        <taxon>Aquificaceae</taxon>
        <taxon>Thermocrinis</taxon>
    </lineage>
</organism>
<feature type="domain" description="Ribbon-helix-helix protein CopG" evidence="8">
    <location>
        <begin position="7"/>
        <end position="44"/>
    </location>
</feature>
<accession>D3SN23</accession>
<comment type="function">
    <text evidence="7">Transcriptional regulator.</text>
</comment>
<dbReference type="InterPro" id="IPR045865">
    <property type="entry name" value="ACT-like_dom_sf"/>
</dbReference>
<name>D3SN23_THEAH</name>
<dbReference type="NCBIfam" id="NF001884">
    <property type="entry name" value="PRK00630.1"/>
    <property type="match status" value="1"/>
</dbReference>
<feature type="binding site" evidence="7">
    <location>
        <position position="91"/>
    </location>
    <ligand>
        <name>Ni(2+)</name>
        <dbReference type="ChEBI" id="CHEBI:49786"/>
    </ligand>
</feature>
<evidence type="ECO:0000259" key="8">
    <source>
        <dbReference type="Pfam" id="PF01402"/>
    </source>
</evidence>
<evidence type="ECO:0000256" key="6">
    <source>
        <dbReference type="ARBA" id="ARBA00023163"/>
    </source>
</evidence>
<dbReference type="InterPro" id="IPR013321">
    <property type="entry name" value="Arc_rbn_hlx_hlx"/>
</dbReference>
<feature type="binding site" evidence="7">
    <location>
        <position position="99"/>
    </location>
    <ligand>
        <name>Ni(2+)</name>
        <dbReference type="ChEBI" id="CHEBI:49786"/>
    </ligand>
</feature>
<dbReference type="InterPro" id="IPR014864">
    <property type="entry name" value="TF_NikR_Ni-bd_C"/>
</dbReference>
<proteinExistence type="inferred from homology"/>
<dbReference type="AlphaFoldDB" id="D3SN23"/>
<dbReference type="STRING" id="638303.Thal_1524"/>
<evidence type="ECO:0000256" key="5">
    <source>
        <dbReference type="ARBA" id="ARBA00023125"/>
    </source>
</evidence>
<dbReference type="GO" id="GO:0003677">
    <property type="term" value="F:DNA binding"/>
    <property type="evidence" value="ECO:0007669"/>
    <property type="project" value="UniProtKB-KW"/>
</dbReference>
<dbReference type="NCBIfam" id="NF002169">
    <property type="entry name" value="PRK01002.1"/>
    <property type="match status" value="1"/>
</dbReference>
<dbReference type="InterPro" id="IPR050192">
    <property type="entry name" value="CopG/NikR_regulator"/>
</dbReference>
<gene>
    <name evidence="10" type="ordered locus">Thal_1524</name>
</gene>
<dbReference type="OrthoDB" id="9806294at2"/>
<dbReference type="Gene3D" id="1.10.1220.10">
    <property type="entry name" value="Met repressor-like"/>
    <property type="match status" value="1"/>
</dbReference>
<comment type="similarity">
    <text evidence="1 7">Belongs to the transcriptional regulatory CopG/NikR family.</text>
</comment>
<dbReference type="HOGENOM" id="CLU_113319_1_0_0"/>
<dbReference type="NCBIfam" id="NF002815">
    <property type="entry name" value="PRK02967.1"/>
    <property type="match status" value="1"/>
</dbReference>
<reference evidence="11" key="1">
    <citation type="journal article" date="2010" name="Stand. Genomic Sci.">
        <title>Complete genome sequence of Thermocrinis albus type strain (HI 11/12T).</title>
        <authorList>
            <person name="Wirth R."/>
            <person name="Sikorski J."/>
            <person name="Brambilla E."/>
            <person name="Misra M."/>
            <person name="Lapidus A."/>
            <person name="Copeland A."/>
            <person name="Nolan M."/>
            <person name="Lucas S."/>
            <person name="Chen F."/>
            <person name="Tice H."/>
            <person name="Cheng J.F."/>
            <person name="Han C."/>
            <person name="Detter J.C."/>
            <person name="Tapia R."/>
            <person name="Bruce D."/>
            <person name="Goodwin L."/>
            <person name="Pitluck S."/>
            <person name="Pati A."/>
            <person name="Anderson I."/>
            <person name="Ivanova N."/>
            <person name="Mavromatis K."/>
            <person name="Mikhailova N."/>
            <person name="Chen A."/>
            <person name="Palaniappan K."/>
            <person name="Bilek Y."/>
            <person name="Hader T."/>
            <person name="Land M."/>
            <person name="Hauser L."/>
            <person name="Chang Y.J."/>
            <person name="Jeffries C.D."/>
            <person name="Tindall B.J."/>
            <person name="Rohde M."/>
            <person name="Goker M."/>
            <person name="Bristow J."/>
            <person name="Eisen J.A."/>
            <person name="Markowitz V."/>
            <person name="Hugenholtz P."/>
            <person name="Kyrpides N.C."/>
            <person name="Klenk H.P."/>
        </authorList>
    </citation>
    <scope>NUCLEOTIDE SEQUENCE [LARGE SCALE GENOMIC DNA]</scope>
    <source>
        <strain evidence="11">DSM 14484 / JCM 11386 / HI 11/12</strain>
    </source>
</reference>
<comment type="cofactor">
    <cofactor evidence="7">
        <name>Ni(2+)</name>
        <dbReference type="ChEBI" id="CHEBI:49786"/>
    </cofactor>
    <text evidence="7">Binds 1 nickel ion per subunit.</text>
</comment>
<dbReference type="Pfam" id="PF01402">
    <property type="entry name" value="RHH_1"/>
    <property type="match status" value="1"/>
</dbReference>
<evidence type="ECO:0000256" key="7">
    <source>
        <dbReference type="HAMAP-Rule" id="MF_00476"/>
    </source>
</evidence>
<dbReference type="NCBIfam" id="NF003381">
    <property type="entry name" value="PRK04460.1"/>
    <property type="match status" value="1"/>
</dbReference>
<dbReference type="InterPro" id="IPR022988">
    <property type="entry name" value="Ni_resp_reg_NikR"/>
</dbReference>
<keyword evidence="6 7" id="KW-0804">Transcription</keyword>
<dbReference type="Pfam" id="PF08753">
    <property type="entry name" value="NikR_C"/>
    <property type="match status" value="1"/>
</dbReference>
<feature type="binding site" evidence="7">
    <location>
        <position position="80"/>
    </location>
    <ligand>
        <name>Ni(2+)</name>
        <dbReference type="ChEBI" id="CHEBI:49786"/>
    </ligand>
</feature>
<evidence type="ECO:0000256" key="4">
    <source>
        <dbReference type="ARBA" id="ARBA00023015"/>
    </source>
</evidence>
<dbReference type="PANTHER" id="PTHR34719:SF2">
    <property type="entry name" value="NICKEL-RESPONSIVE REGULATOR"/>
    <property type="match status" value="1"/>
</dbReference>
<evidence type="ECO:0000313" key="11">
    <source>
        <dbReference type="Proteomes" id="UP000002043"/>
    </source>
</evidence>
<dbReference type="SUPFAM" id="SSF55021">
    <property type="entry name" value="ACT-like"/>
    <property type="match status" value="1"/>
</dbReference>
<keyword evidence="5 7" id="KW-0238">DNA-binding</keyword>
<dbReference type="EMBL" id="CP001931">
    <property type="protein sequence ID" value="ADC90153.1"/>
    <property type="molecule type" value="Genomic_DNA"/>
</dbReference>
<dbReference type="Gene3D" id="3.30.70.1150">
    <property type="entry name" value="ACT-like. Chain A, domain 2"/>
    <property type="match status" value="1"/>
</dbReference>
<dbReference type="KEGG" id="tal:Thal_1524"/>
<keyword evidence="11" id="KW-1185">Reference proteome</keyword>
<dbReference type="HAMAP" id="MF_00476">
    <property type="entry name" value="NikR"/>
    <property type="match status" value="1"/>
</dbReference>
<evidence type="ECO:0000259" key="9">
    <source>
        <dbReference type="Pfam" id="PF08753"/>
    </source>
</evidence>
<evidence type="ECO:0000256" key="2">
    <source>
        <dbReference type="ARBA" id="ARBA00022596"/>
    </source>
</evidence>
<dbReference type="CDD" id="cd22231">
    <property type="entry name" value="RHH_NikR_HicB-like"/>
    <property type="match status" value="1"/>
</dbReference>
<evidence type="ECO:0000256" key="1">
    <source>
        <dbReference type="ARBA" id="ARBA00008478"/>
    </source>
</evidence>
<keyword evidence="2 7" id="KW-0533">Nickel</keyword>
<dbReference type="InterPro" id="IPR027271">
    <property type="entry name" value="Acetolactate_synth/TF_NikR_C"/>
</dbReference>
<feature type="domain" description="Transcription factor NikR nickel binding C-terminal" evidence="9">
    <location>
        <begin position="57"/>
        <end position="131"/>
    </location>
</feature>
<feature type="binding site" evidence="7">
    <location>
        <position position="93"/>
    </location>
    <ligand>
        <name>Ni(2+)</name>
        <dbReference type="ChEBI" id="CHEBI:49786"/>
    </ligand>
</feature>
<dbReference type="GO" id="GO:0016151">
    <property type="term" value="F:nickel cation binding"/>
    <property type="evidence" value="ECO:0007669"/>
    <property type="project" value="UniProtKB-UniRule"/>
</dbReference>
<keyword evidence="3 7" id="KW-0479">Metal-binding</keyword>
<dbReference type="InterPro" id="IPR010985">
    <property type="entry name" value="Ribbon_hlx_hlx"/>
</dbReference>
<dbReference type="PANTHER" id="PTHR34719">
    <property type="entry name" value="NICKEL-RESPONSIVE REGULATOR"/>
    <property type="match status" value="1"/>
</dbReference>
<dbReference type="SUPFAM" id="SSF47598">
    <property type="entry name" value="Ribbon-helix-helix"/>
    <property type="match status" value="1"/>
</dbReference>
<dbReference type="Proteomes" id="UP000002043">
    <property type="component" value="Chromosome"/>
</dbReference>
<dbReference type="GO" id="GO:0003700">
    <property type="term" value="F:DNA-binding transcription factor activity"/>
    <property type="evidence" value="ECO:0007669"/>
    <property type="project" value="UniProtKB-UniRule"/>
</dbReference>
<protein>
    <recommendedName>
        <fullName evidence="7">Putative nickel-responsive regulator</fullName>
    </recommendedName>
</protein>
<dbReference type="eggNOG" id="COG0864">
    <property type="taxonomic scope" value="Bacteria"/>
</dbReference>
<dbReference type="InterPro" id="IPR002145">
    <property type="entry name" value="CopG"/>
</dbReference>
<dbReference type="GO" id="GO:0010045">
    <property type="term" value="P:response to nickel cation"/>
    <property type="evidence" value="ECO:0007669"/>
    <property type="project" value="InterPro"/>
</dbReference>